<sequence length="241" mass="24743">MPASLPPVLIVAHGQPSDPAPAAADLSRMAAQVASLLPGQAVAAATLAEPEALGHAIARLGQNGLLFPLFMAGGWFTRTHLPARLTAAGAQGWQVLEPLGCLPTLHDLAVQILAKTRQTHPGPVVLAAHGSFKSSAPSDIAQHLATKISTALGCEVIPAFIDQTPQLADLPALGPDAVCLPYFAASGGHVTTDIPAALGKSGFKGTLLPALGLHREIPAMIAAAIRNPTPVCTQDCRYKRG</sequence>
<dbReference type="RefSeq" id="WP_380072829.1">
    <property type="nucleotide sequence ID" value="NZ_JBHRTO010000001.1"/>
</dbReference>
<dbReference type="Pfam" id="PF01903">
    <property type="entry name" value="CbiX"/>
    <property type="match status" value="1"/>
</dbReference>
<proteinExistence type="predicted"/>
<keyword evidence="1" id="KW-0479">Metal-binding</keyword>
<dbReference type="Gene3D" id="3.40.50.1400">
    <property type="match status" value="2"/>
</dbReference>
<dbReference type="SUPFAM" id="SSF53800">
    <property type="entry name" value="Chelatase"/>
    <property type="match status" value="2"/>
</dbReference>
<keyword evidence="2" id="KW-0456">Lyase</keyword>
<keyword evidence="4" id="KW-1185">Reference proteome</keyword>
<dbReference type="InterPro" id="IPR050963">
    <property type="entry name" value="Sirohydro_Cobaltochel/CbiX"/>
</dbReference>
<evidence type="ECO:0000313" key="3">
    <source>
        <dbReference type="EMBL" id="MFC3181221.1"/>
    </source>
</evidence>
<dbReference type="Proteomes" id="UP001595547">
    <property type="component" value="Unassembled WGS sequence"/>
</dbReference>
<evidence type="ECO:0000313" key="4">
    <source>
        <dbReference type="Proteomes" id="UP001595547"/>
    </source>
</evidence>
<evidence type="ECO:0000256" key="2">
    <source>
        <dbReference type="ARBA" id="ARBA00023239"/>
    </source>
</evidence>
<dbReference type="EMBL" id="JBHRTO010000001">
    <property type="protein sequence ID" value="MFC3181221.1"/>
    <property type="molecule type" value="Genomic_DNA"/>
</dbReference>
<dbReference type="PANTHER" id="PTHR33542">
    <property type="entry name" value="SIROHYDROCHLORIN FERROCHELATASE, CHLOROPLASTIC"/>
    <property type="match status" value="1"/>
</dbReference>
<name>A0ABV7IXH1_9RHOB</name>
<gene>
    <name evidence="3" type="ORF">ACFOGH_09495</name>
</gene>
<reference evidence="4" key="1">
    <citation type="journal article" date="2019" name="Int. J. Syst. Evol. Microbiol.">
        <title>The Global Catalogue of Microorganisms (GCM) 10K type strain sequencing project: providing services to taxonomists for standard genome sequencing and annotation.</title>
        <authorList>
            <consortium name="The Broad Institute Genomics Platform"/>
            <consortium name="The Broad Institute Genome Sequencing Center for Infectious Disease"/>
            <person name="Wu L."/>
            <person name="Ma J."/>
        </authorList>
    </citation>
    <scope>NUCLEOTIDE SEQUENCE [LARGE SCALE GENOMIC DNA]</scope>
    <source>
        <strain evidence="4">KCTC 52039</strain>
    </source>
</reference>
<evidence type="ECO:0000256" key="1">
    <source>
        <dbReference type="ARBA" id="ARBA00022723"/>
    </source>
</evidence>
<accession>A0ABV7IXH1</accession>
<dbReference type="InterPro" id="IPR002762">
    <property type="entry name" value="CbiX-like"/>
</dbReference>
<organism evidence="3 4">
    <name type="scientific">Cypionkella sinensis</name>
    <dbReference type="NCBI Taxonomy" id="1756043"/>
    <lineage>
        <taxon>Bacteria</taxon>
        <taxon>Pseudomonadati</taxon>
        <taxon>Pseudomonadota</taxon>
        <taxon>Alphaproteobacteria</taxon>
        <taxon>Rhodobacterales</taxon>
        <taxon>Paracoccaceae</taxon>
        <taxon>Cypionkella</taxon>
    </lineage>
</organism>
<dbReference type="PANTHER" id="PTHR33542:SF3">
    <property type="entry name" value="SIROHYDROCHLORIN FERROCHELATASE, CHLOROPLASTIC"/>
    <property type="match status" value="1"/>
</dbReference>
<comment type="caution">
    <text evidence="3">The sequence shown here is derived from an EMBL/GenBank/DDBJ whole genome shotgun (WGS) entry which is preliminary data.</text>
</comment>
<protein>
    <submittedName>
        <fullName evidence="3">Sirohydrochlorin chelatase</fullName>
    </submittedName>
</protein>